<gene>
    <name evidence="2" type="ORF">NEMVEDRAFT_v1g247690</name>
</gene>
<proteinExistence type="predicted"/>
<protein>
    <submittedName>
        <fullName evidence="2">Uncharacterized protein</fullName>
    </submittedName>
</protein>
<feature type="region of interest" description="Disordered" evidence="1">
    <location>
        <begin position="30"/>
        <end position="83"/>
    </location>
</feature>
<evidence type="ECO:0000313" key="2">
    <source>
        <dbReference type="EMBL" id="EDO32182.1"/>
    </source>
</evidence>
<feature type="compositionally biased region" description="Basic and acidic residues" evidence="1">
    <location>
        <begin position="305"/>
        <end position="340"/>
    </location>
</feature>
<name>A7SVT0_NEMVE</name>
<dbReference type="PhylomeDB" id="A7SVT0"/>
<organism evidence="2 3">
    <name type="scientific">Nematostella vectensis</name>
    <name type="common">Starlet sea anemone</name>
    <dbReference type="NCBI Taxonomy" id="45351"/>
    <lineage>
        <taxon>Eukaryota</taxon>
        <taxon>Metazoa</taxon>
        <taxon>Cnidaria</taxon>
        <taxon>Anthozoa</taxon>
        <taxon>Hexacorallia</taxon>
        <taxon>Actiniaria</taxon>
        <taxon>Edwardsiidae</taxon>
        <taxon>Nematostella</taxon>
    </lineage>
</organism>
<accession>A7SVT0</accession>
<feature type="region of interest" description="Disordered" evidence="1">
    <location>
        <begin position="707"/>
        <end position="822"/>
    </location>
</feature>
<feature type="region of interest" description="Disordered" evidence="1">
    <location>
        <begin position="171"/>
        <end position="192"/>
    </location>
</feature>
<feature type="compositionally biased region" description="Polar residues" evidence="1">
    <location>
        <begin position="44"/>
        <end position="53"/>
    </location>
</feature>
<feature type="region of interest" description="Disordered" evidence="1">
    <location>
        <begin position="105"/>
        <end position="159"/>
    </location>
</feature>
<dbReference type="Proteomes" id="UP000001593">
    <property type="component" value="Unassembled WGS sequence"/>
</dbReference>
<dbReference type="PANTHER" id="PTHR37915">
    <property type="match status" value="1"/>
</dbReference>
<dbReference type="InParanoid" id="A7SVT0"/>
<feature type="compositionally biased region" description="Polar residues" evidence="1">
    <location>
        <begin position="719"/>
        <end position="729"/>
    </location>
</feature>
<reference evidence="2 3" key="1">
    <citation type="journal article" date="2007" name="Science">
        <title>Sea anemone genome reveals ancestral eumetazoan gene repertoire and genomic organization.</title>
        <authorList>
            <person name="Putnam N.H."/>
            <person name="Srivastava M."/>
            <person name="Hellsten U."/>
            <person name="Dirks B."/>
            <person name="Chapman J."/>
            <person name="Salamov A."/>
            <person name="Terry A."/>
            <person name="Shapiro H."/>
            <person name="Lindquist E."/>
            <person name="Kapitonov V.V."/>
            <person name="Jurka J."/>
            <person name="Genikhovich G."/>
            <person name="Grigoriev I.V."/>
            <person name="Lucas S.M."/>
            <person name="Steele R.E."/>
            <person name="Finnerty J.R."/>
            <person name="Technau U."/>
            <person name="Martindale M.Q."/>
            <person name="Rokhsar D.S."/>
        </authorList>
    </citation>
    <scope>NUCLEOTIDE SEQUENCE [LARGE SCALE GENOMIC DNA]</scope>
    <source>
        <strain evidence="3">CH2 X CH6</strain>
    </source>
</reference>
<feature type="region of interest" description="Disordered" evidence="1">
    <location>
        <begin position="574"/>
        <end position="596"/>
    </location>
</feature>
<feature type="compositionally biased region" description="Polar residues" evidence="1">
    <location>
        <begin position="64"/>
        <end position="75"/>
    </location>
</feature>
<dbReference type="EMBL" id="DS469844">
    <property type="protein sequence ID" value="EDO32182.1"/>
    <property type="molecule type" value="Genomic_DNA"/>
</dbReference>
<dbReference type="eggNOG" id="ENOG502QWHN">
    <property type="taxonomic scope" value="Eukaryota"/>
</dbReference>
<feature type="region of interest" description="Disordered" evidence="1">
    <location>
        <begin position="299"/>
        <end position="340"/>
    </location>
</feature>
<feature type="compositionally biased region" description="Basic and acidic residues" evidence="1">
    <location>
        <begin position="30"/>
        <end position="41"/>
    </location>
</feature>
<dbReference type="AlphaFoldDB" id="A7SVT0"/>
<feature type="compositionally biased region" description="Polar residues" evidence="1">
    <location>
        <begin position="172"/>
        <end position="190"/>
    </location>
</feature>
<evidence type="ECO:0000256" key="1">
    <source>
        <dbReference type="SAM" id="MobiDB-lite"/>
    </source>
</evidence>
<keyword evidence="3" id="KW-1185">Reference proteome</keyword>
<sequence>MFILDSFEAEQAVLQLEDFLAEQEEMRQLQQRKELDKHEEMTMTGLSLDSGTHSPDKQERDTMTGMSLESKQVPVTQHPPRDAMTGMSLVSKQALQSDSHHSFMSRGVSPFPIMESSTQEDTVGEDHHESRGISPRDSGFEGAGSSARFESRPGSGSNHVIVQTPKVEVATDAQSIQTDPTPVSRSSTLTAPRRELVMSARARRRLVSSALRDHPVASESLRTYDSVMRFKDSVTRWLDREGVTEGADELKGLDMTVINREDLAQVIERLPEIRYSIGQVLEKVDDILASQSLRREVTFAPSTRTEGESTFHELTGIRDTAESEERGSSPADEPSRDKSDIQSSYVKLLKEYNDLAEGYESLRRHMDEETKFHQEQTSQNAALMAEMQDTINQLRLQLADAMAGRTGSPARASSSIMFSRLDAERNAKILTRAMNERRIQQENVTDVVNTMSDYVSLPAKRLAHMVRRYSHHRAMQEIEEELKKSSGSLSDNVLHTLERMEVLQNDRARRWGDKMDEMADTRERLAQLMMETFQRLESDTGIFLIKPVLSYQGRSDPPGGYMLSQKKPSINSYRPPANSVGPATPAPTPWLNKSKSTTSVPRMYREMTNSSIQASRQLENGAMDMDVSRPGVDSLYQGSAWQVSRSQVNGDSPSNPGNLALSTPKILELDVNRMMLGQTHASTAFIGSVSGDVPSSLVRTYVTVERPSGSKQIKKAKRSSSTDTSSIIFQSPPCSPNDPRIPRVRSSPSNILQYSPLPPIRMPDLRQVSRLSKSAKSYPESEAVSQSVPGSPDFNDRIGQASPSREESGDRISLSPDVVPVR</sequence>
<dbReference type="PANTHER" id="PTHR37915:SF3">
    <property type="match status" value="1"/>
</dbReference>
<dbReference type="STRING" id="45351.A7SVT0"/>
<dbReference type="HOGENOM" id="CLU_344289_0_0_1"/>
<evidence type="ECO:0000313" key="3">
    <source>
        <dbReference type="Proteomes" id="UP000001593"/>
    </source>
</evidence>